<accession>W7HX59</accession>
<feature type="compositionally biased region" description="Basic and acidic residues" evidence="1">
    <location>
        <begin position="1"/>
        <end position="20"/>
    </location>
</feature>
<evidence type="ECO:0000256" key="1">
    <source>
        <dbReference type="SAM" id="MobiDB-lite"/>
    </source>
</evidence>
<feature type="compositionally biased region" description="Basic and acidic residues" evidence="1">
    <location>
        <begin position="129"/>
        <end position="150"/>
    </location>
</feature>
<protein>
    <submittedName>
        <fullName evidence="2">Uncharacterized protein</fullName>
    </submittedName>
</protein>
<sequence length="379" mass="44291">MGDPYRDPRYRSTRGERYEYPQEEYDYPPYGGRGAGGPPPPDIGFDRTQYREYERPSAGYDPAQPPRGVPRSDYRQSRPADDYAARRGRDYNPAPLPPRGPVGEPYPESYYQGPPAPPSERHRPPPSRDTYERYPQDVYRDDRPRRRVRDDEYEIPQPYYEPPYYEPEPPVASRRTAPIEYRPAPYSDIEPPPQRSRRPREIPIKIPPSQRKPSPEDHDEEFTLPASEINKDILQRYITRFLGNDAVSRGPMMDPEIGLVYKYRAYRQFTSEQIRDLKKESERLEAYSRGRDIQMPSMPILPTSTRPTGRRGTDEELLTEAQEQYTYAVPNQRNQAIRAGRSPHDPTYTAPYHEPAQHRRPPIEASAMRQTDDDEDMED</sequence>
<dbReference type="EMBL" id="KI966406">
    <property type="protein sequence ID" value="EWC48114.1"/>
    <property type="molecule type" value="Genomic_DNA"/>
</dbReference>
<feature type="region of interest" description="Disordered" evidence="1">
    <location>
        <begin position="330"/>
        <end position="379"/>
    </location>
</feature>
<reference evidence="2 3" key="1">
    <citation type="submission" date="2013-05" db="EMBL/GenBank/DDBJ databases">
        <title>Drechslerella stenobrocha genome reveals carnivorous origination and mechanical trapping mechanism of predatory fungi.</title>
        <authorList>
            <person name="Liu X."/>
            <person name="Zhang W."/>
            <person name="Liu K."/>
        </authorList>
    </citation>
    <scope>NUCLEOTIDE SEQUENCE [LARGE SCALE GENOMIC DNA]</scope>
    <source>
        <strain evidence="2 3">248</strain>
    </source>
</reference>
<feature type="compositionally biased region" description="Basic and acidic residues" evidence="1">
    <location>
        <begin position="44"/>
        <end position="55"/>
    </location>
</feature>
<gene>
    <name evidence="2" type="ORF">DRE_02693</name>
</gene>
<dbReference type="HOGENOM" id="CLU_729630_0_0_1"/>
<organism evidence="2 3">
    <name type="scientific">Drechslerella stenobrocha 248</name>
    <dbReference type="NCBI Taxonomy" id="1043628"/>
    <lineage>
        <taxon>Eukaryota</taxon>
        <taxon>Fungi</taxon>
        <taxon>Dikarya</taxon>
        <taxon>Ascomycota</taxon>
        <taxon>Pezizomycotina</taxon>
        <taxon>Orbiliomycetes</taxon>
        <taxon>Orbiliales</taxon>
        <taxon>Orbiliaceae</taxon>
        <taxon>Drechslerella</taxon>
    </lineage>
</organism>
<name>W7HX59_9PEZI</name>
<feature type="region of interest" description="Disordered" evidence="1">
    <location>
        <begin position="1"/>
        <end position="221"/>
    </location>
</feature>
<proteinExistence type="predicted"/>
<evidence type="ECO:0000313" key="2">
    <source>
        <dbReference type="EMBL" id="EWC48114.1"/>
    </source>
</evidence>
<keyword evidence="3" id="KW-1185">Reference proteome</keyword>
<dbReference type="Proteomes" id="UP000024837">
    <property type="component" value="Unassembled WGS sequence"/>
</dbReference>
<dbReference type="AlphaFoldDB" id="W7HX59"/>
<feature type="compositionally biased region" description="Pro residues" evidence="1">
    <location>
        <begin position="159"/>
        <end position="170"/>
    </location>
</feature>
<dbReference type="OrthoDB" id="4146887at2759"/>
<evidence type="ECO:0000313" key="3">
    <source>
        <dbReference type="Proteomes" id="UP000024837"/>
    </source>
</evidence>
<feature type="compositionally biased region" description="Basic and acidic residues" evidence="1">
    <location>
        <begin position="70"/>
        <end position="90"/>
    </location>
</feature>